<gene>
    <name evidence="1" type="ORF">HRG_08394</name>
</gene>
<organism evidence="1 2">
    <name type="scientific">Hirsutella rhossiliensis</name>
    <dbReference type="NCBI Taxonomy" id="111463"/>
    <lineage>
        <taxon>Eukaryota</taxon>
        <taxon>Fungi</taxon>
        <taxon>Dikarya</taxon>
        <taxon>Ascomycota</taxon>
        <taxon>Pezizomycotina</taxon>
        <taxon>Sordariomycetes</taxon>
        <taxon>Hypocreomycetidae</taxon>
        <taxon>Hypocreales</taxon>
        <taxon>Ophiocordycipitaceae</taxon>
        <taxon>Hirsutella</taxon>
    </lineage>
</organism>
<evidence type="ECO:0000313" key="2">
    <source>
        <dbReference type="Proteomes" id="UP000824596"/>
    </source>
</evidence>
<dbReference type="GeneID" id="68357523"/>
<keyword evidence="2" id="KW-1185">Reference proteome</keyword>
<protein>
    <recommendedName>
        <fullName evidence="3">Ankyrin repeat protein</fullName>
    </recommendedName>
</protein>
<reference evidence="1" key="1">
    <citation type="submission" date="2021-09" db="EMBL/GenBank/DDBJ databases">
        <title>A high-quality genome of the endoparasitic fungus Hirsutella rhossiliensis with a comparison of Hirsutella genomes reveals transposable elements contributing to genome size variation.</title>
        <authorList>
            <person name="Lin R."/>
            <person name="Jiao Y."/>
            <person name="Sun X."/>
            <person name="Ling J."/>
            <person name="Xie B."/>
            <person name="Cheng X."/>
        </authorList>
    </citation>
    <scope>NUCLEOTIDE SEQUENCE</scope>
    <source>
        <strain evidence="1">HR02</strain>
    </source>
</reference>
<dbReference type="InterPro" id="IPR036770">
    <property type="entry name" value="Ankyrin_rpt-contain_sf"/>
</dbReference>
<dbReference type="Proteomes" id="UP000824596">
    <property type="component" value="Unassembled WGS sequence"/>
</dbReference>
<comment type="caution">
    <text evidence="1">The sequence shown here is derived from an EMBL/GenBank/DDBJ whole genome shotgun (WGS) entry which is preliminary data.</text>
</comment>
<proteinExistence type="predicted"/>
<sequence>MRWACICYQNDEIKCADPGKDVPTTHQLSASQSNGRKTTEKAVSTLYLATERKSPNFFRILLKYAAKIDRVPPDWLKLHLEKLMQTLSTPENLDILQIFLEQGRDMQAGARNSSEVVVQLLLHHGIDPAQLALGDGPDHISPLSAAMLADWPLASKVLAKREARFPGSGNFSPIRKPTHIPIFAAAEAMGKAPGDGYGAMKLCVESGCDINQRSVAWRSWGKFHHNCCPQYTMPLLFYLGSISSWASDQIPSILDCTTFMLEKGADKPRIHNLSPEHLPHELVYLFPLWSEYPTLRCIELLIDKWGLGSLADDGFFSVIQLLVQRCMAEKYCWAETFLPRYDHVFDPHRSSAEPAISGWRRLLELILSDFRPRRLDNLLCQVIKHKLRTERHSCHVAGLGPLFFTTVDFLADLGATVDAHLMLSGYKALDLLCYSKPGEYGSDNERFLYRVVIEQRRELLFLLLNEPDETGKPRRRAIDRVRTARPTEWKTEIIARLSMYKVST</sequence>
<dbReference type="EMBL" id="JAIZPD010000010">
    <property type="protein sequence ID" value="KAH0960239.1"/>
    <property type="molecule type" value="Genomic_DNA"/>
</dbReference>
<name>A0A9P8MTP7_9HYPO</name>
<evidence type="ECO:0008006" key="3">
    <source>
        <dbReference type="Google" id="ProtNLM"/>
    </source>
</evidence>
<dbReference type="AlphaFoldDB" id="A0A9P8MTP7"/>
<dbReference type="Gene3D" id="1.25.40.20">
    <property type="entry name" value="Ankyrin repeat-containing domain"/>
    <property type="match status" value="1"/>
</dbReference>
<evidence type="ECO:0000313" key="1">
    <source>
        <dbReference type="EMBL" id="KAH0960239.1"/>
    </source>
</evidence>
<dbReference type="SUPFAM" id="SSF48403">
    <property type="entry name" value="Ankyrin repeat"/>
    <property type="match status" value="1"/>
</dbReference>
<dbReference type="OrthoDB" id="4508560at2759"/>
<dbReference type="RefSeq" id="XP_044717752.1">
    <property type="nucleotide sequence ID" value="XM_044866865.1"/>
</dbReference>
<accession>A0A9P8MTP7</accession>